<evidence type="ECO:0000313" key="3">
    <source>
        <dbReference type="Proteomes" id="UP001054945"/>
    </source>
</evidence>
<protein>
    <submittedName>
        <fullName evidence="2">Uncharacterized protein</fullName>
    </submittedName>
</protein>
<dbReference type="Proteomes" id="UP001054945">
    <property type="component" value="Unassembled WGS sequence"/>
</dbReference>
<reference evidence="2 3" key="1">
    <citation type="submission" date="2021-06" db="EMBL/GenBank/DDBJ databases">
        <title>Caerostris extrusa draft genome.</title>
        <authorList>
            <person name="Kono N."/>
            <person name="Arakawa K."/>
        </authorList>
    </citation>
    <scope>NUCLEOTIDE SEQUENCE [LARGE SCALE GENOMIC DNA]</scope>
</reference>
<keyword evidence="3" id="KW-1185">Reference proteome</keyword>
<dbReference type="EMBL" id="BPLR01003932">
    <property type="protein sequence ID" value="GIX90355.1"/>
    <property type="molecule type" value="Genomic_DNA"/>
</dbReference>
<evidence type="ECO:0000313" key="2">
    <source>
        <dbReference type="EMBL" id="GIX90355.1"/>
    </source>
</evidence>
<comment type="caution">
    <text evidence="2">The sequence shown here is derived from an EMBL/GenBank/DDBJ whole genome shotgun (WGS) entry which is preliminary data.</text>
</comment>
<feature type="region of interest" description="Disordered" evidence="1">
    <location>
        <begin position="12"/>
        <end position="38"/>
    </location>
</feature>
<evidence type="ECO:0000256" key="1">
    <source>
        <dbReference type="SAM" id="MobiDB-lite"/>
    </source>
</evidence>
<accession>A0AAV4NZM2</accession>
<sequence>MRCYLPIEKEAGGDSSRELVGGRAGRKHRERLDERAYPGPLPKNVEGFGKMFSPFPVIFAVWRLRLRLPLAAESLSLGKGGGLPKSGNYSFTFKTFR</sequence>
<dbReference type="AlphaFoldDB" id="A0AAV4NZM2"/>
<name>A0AAV4NZM2_CAEEX</name>
<organism evidence="2 3">
    <name type="scientific">Caerostris extrusa</name>
    <name type="common">Bark spider</name>
    <name type="synonym">Caerostris bankana</name>
    <dbReference type="NCBI Taxonomy" id="172846"/>
    <lineage>
        <taxon>Eukaryota</taxon>
        <taxon>Metazoa</taxon>
        <taxon>Ecdysozoa</taxon>
        <taxon>Arthropoda</taxon>
        <taxon>Chelicerata</taxon>
        <taxon>Arachnida</taxon>
        <taxon>Araneae</taxon>
        <taxon>Araneomorphae</taxon>
        <taxon>Entelegynae</taxon>
        <taxon>Araneoidea</taxon>
        <taxon>Araneidae</taxon>
        <taxon>Caerostris</taxon>
    </lineage>
</organism>
<gene>
    <name evidence="2" type="ORF">CEXT_192171</name>
</gene>
<proteinExistence type="predicted"/>